<dbReference type="PANTHER" id="PTHR43834">
    <property type="entry name" value="GTPASE DER"/>
    <property type="match status" value="1"/>
</dbReference>
<dbReference type="InterPro" id="IPR015946">
    <property type="entry name" value="KH_dom-like_a/b"/>
</dbReference>
<evidence type="ECO:0000313" key="13">
    <source>
        <dbReference type="Proteomes" id="UP000249248"/>
    </source>
</evidence>
<gene>
    <name evidence="8" type="primary">der</name>
    <name evidence="12" type="ORF">DNU06_14200</name>
</gene>
<evidence type="ECO:0000256" key="1">
    <source>
        <dbReference type="ARBA" id="ARBA00008279"/>
    </source>
</evidence>
<comment type="similarity">
    <text evidence="1 8 9 10">Belongs to the TRAFAC class TrmE-Era-EngA-EngB-Septin-like GTPase superfamily. EngA (Der) GTPase family.</text>
</comment>
<dbReference type="HAMAP" id="MF_00195">
    <property type="entry name" value="GTPase_Der"/>
    <property type="match status" value="1"/>
</dbReference>
<dbReference type="PROSITE" id="PS51712">
    <property type="entry name" value="G_ENGA"/>
    <property type="match status" value="2"/>
</dbReference>
<proteinExistence type="inferred from homology"/>
<feature type="domain" description="EngA-type G" evidence="11">
    <location>
        <begin position="3"/>
        <end position="167"/>
    </location>
</feature>
<dbReference type="GO" id="GO:0005525">
    <property type="term" value="F:GTP binding"/>
    <property type="evidence" value="ECO:0007669"/>
    <property type="project" value="UniProtKB-UniRule"/>
</dbReference>
<dbReference type="EMBL" id="QKSB01000011">
    <property type="protein sequence ID" value="PZE16115.1"/>
    <property type="molecule type" value="Genomic_DNA"/>
</dbReference>
<dbReference type="OrthoDB" id="9805918at2"/>
<sequence>MSNIIAIVGRPNVGKSTLFNRLTKSKSAIVEEMSGVTRDRIYGVSEWNGRAFSVIDTGGYVRGSDDIFESEIRKQVEIAIEEANAIIFVSDVTVGITDLDESVAAILRKAKKPVFVVANKVDNATRANDAFEFFNYGLGDVYNLSSINGSGTGELLDDLVKVFKDDVDEEESDVPRISIVGKPNVGKSSFINAITGEQRNIVTDISGTTRDSIDTDFKLFGFDFKLVDTAGIRKKNKVHEDIEYYSVIRSVRSIEYSDVCVLMIDATEGLQKQDLNIFYIIEKNKKGVVLLVNKWDLIEDKSPEYVKEYEDKLREDLAPFNNVPIIFTSTISKQRLHRALEKTMEVYANRMQKIPTSELNNFLQDVIERSPPPSVKGKFIKIKFVTQLPTHSPSFALFCNLPQYIRDDYKRFIENKLRQRFNFEGVPIRIFFRKK</sequence>
<dbReference type="Pfam" id="PF14714">
    <property type="entry name" value="KH_dom-like"/>
    <property type="match status" value="1"/>
</dbReference>
<dbReference type="NCBIfam" id="TIGR03594">
    <property type="entry name" value="GTPase_EngA"/>
    <property type="match status" value="1"/>
</dbReference>
<evidence type="ECO:0000256" key="8">
    <source>
        <dbReference type="HAMAP-Rule" id="MF_00195"/>
    </source>
</evidence>
<dbReference type="InterPro" id="IPR005225">
    <property type="entry name" value="Small_GTP-bd"/>
</dbReference>
<protein>
    <recommendedName>
        <fullName evidence="2 8">GTPase Der</fullName>
    </recommendedName>
    <alternativeName>
        <fullName evidence="7 8">GTP-binding protein EngA</fullName>
    </alternativeName>
</protein>
<dbReference type="Gene3D" id="3.30.300.20">
    <property type="match status" value="1"/>
</dbReference>
<dbReference type="FunFam" id="3.40.50.300:FF:000040">
    <property type="entry name" value="GTPase Der"/>
    <property type="match status" value="1"/>
</dbReference>
<dbReference type="InterPro" id="IPR027417">
    <property type="entry name" value="P-loop_NTPase"/>
</dbReference>
<keyword evidence="5 8" id="KW-0547">Nucleotide-binding</keyword>
<dbReference type="FunFam" id="3.40.50.300:FF:000953">
    <property type="entry name" value="GTPase Der"/>
    <property type="match status" value="1"/>
</dbReference>
<dbReference type="CDD" id="cd01894">
    <property type="entry name" value="EngA1"/>
    <property type="match status" value="1"/>
</dbReference>
<keyword evidence="13" id="KW-1185">Reference proteome</keyword>
<keyword evidence="6 8" id="KW-0342">GTP-binding</keyword>
<comment type="function">
    <text evidence="8 10">GTPase that plays an essential role in the late steps of ribosome biogenesis.</text>
</comment>
<reference evidence="12 13" key="1">
    <citation type="submission" date="2018-06" db="EMBL/GenBank/DDBJ databases">
        <title>The draft genome sequence of Crocinitomix sp. SM1701.</title>
        <authorList>
            <person name="Zhang X."/>
        </authorList>
    </citation>
    <scope>NUCLEOTIDE SEQUENCE [LARGE SCALE GENOMIC DNA]</scope>
    <source>
        <strain evidence="12 13">SM1701</strain>
    </source>
</reference>
<evidence type="ECO:0000256" key="3">
    <source>
        <dbReference type="ARBA" id="ARBA00022517"/>
    </source>
</evidence>
<dbReference type="AlphaFoldDB" id="A0A2W1NA08"/>
<keyword evidence="3 8" id="KW-0690">Ribosome biogenesis</keyword>
<accession>A0A2W1NA08</accession>
<evidence type="ECO:0000256" key="7">
    <source>
        <dbReference type="ARBA" id="ARBA00032345"/>
    </source>
</evidence>
<evidence type="ECO:0000256" key="10">
    <source>
        <dbReference type="RuleBase" id="RU004481"/>
    </source>
</evidence>
<keyword evidence="4 10" id="KW-0677">Repeat</keyword>
<evidence type="ECO:0000259" key="11">
    <source>
        <dbReference type="PROSITE" id="PS51712"/>
    </source>
</evidence>
<dbReference type="Pfam" id="PF01926">
    <property type="entry name" value="MMR_HSR1"/>
    <property type="match status" value="2"/>
</dbReference>
<dbReference type="CDD" id="cd01895">
    <property type="entry name" value="EngA2"/>
    <property type="match status" value="1"/>
</dbReference>
<comment type="subunit">
    <text evidence="8">Associates with the 50S ribosomal subunit.</text>
</comment>
<feature type="binding site" evidence="8">
    <location>
        <begin position="293"/>
        <end position="296"/>
    </location>
    <ligand>
        <name>GTP</name>
        <dbReference type="ChEBI" id="CHEBI:37565"/>
        <label>2</label>
    </ligand>
</feature>
<evidence type="ECO:0000256" key="2">
    <source>
        <dbReference type="ARBA" id="ARBA00020953"/>
    </source>
</evidence>
<dbReference type="NCBIfam" id="TIGR00231">
    <property type="entry name" value="small_GTP"/>
    <property type="match status" value="2"/>
</dbReference>
<feature type="binding site" evidence="8">
    <location>
        <begin position="181"/>
        <end position="188"/>
    </location>
    <ligand>
        <name>GTP</name>
        <dbReference type="ChEBI" id="CHEBI:37565"/>
        <label>2</label>
    </ligand>
</feature>
<dbReference type="InterPro" id="IPR032859">
    <property type="entry name" value="KH_dom-like"/>
</dbReference>
<evidence type="ECO:0000313" key="12">
    <source>
        <dbReference type="EMBL" id="PZE16115.1"/>
    </source>
</evidence>
<dbReference type="RefSeq" id="WP_111064162.1">
    <property type="nucleotide sequence ID" value="NZ_JBHUCU010000005.1"/>
</dbReference>
<dbReference type="SUPFAM" id="SSF52540">
    <property type="entry name" value="P-loop containing nucleoside triphosphate hydrolases"/>
    <property type="match status" value="2"/>
</dbReference>
<feature type="domain" description="EngA-type G" evidence="11">
    <location>
        <begin position="175"/>
        <end position="351"/>
    </location>
</feature>
<organism evidence="12 13">
    <name type="scientific">Putridiphycobacter roseus</name>
    <dbReference type="NCBI Taxonomy" id="2219161"/>
    <lineage>
        <taxon>Bacteria</taxon>
        <taxon>Pseudomonadati</taxon>
        <taxon>Bacteroidota</taxon>
        <taxon>Flavobacteriia</taxon>
        <taxon>Flavobacteriales</taxon>
        <taxon>Crocinitomicaceae</taxon>
        <taxon>Putridiphycobacter</taxon>
    </lineage>
</organism>
<dbReference type="FunFam" id="3.30.300.20:FF:000004">
    <property type="entry name" value="GTPase Der"/>
    <property type="match status" value="1"/>
</dbReference>
<feature type="binding site" evidence="8">
    <location>
        <begin position="56"/>
        <end position="60"/>
    </location>
    <ligand>
        <name>GTP</name>
        <dbReference type="ChEBI" id="CHEBI:37565"/>
        <label>1</label>
    </ligand>
</feature>
<evidence type="ECO:0000256" key="6">
    <source>
        <dbReference type="ARBA" id="ARBA00023134"/>
    </source>
</evidence>
<dbReference type="PANTHER" id="PTHR43834:SF6">
    <property type="entry name" value="GTPASE DER"/>
    <property type="match status" value="1"/>
</dbReference>
<dbReference type="PIRSF" id="PIRSF006485">
    <property type="entry name" value="GTP-binding_EngA"/>
    <property type="match status" value="1"/>
</dbReference>
<dbReference type="GO" id="GO:0042254">
    <property type="term" value="P:ribosome biogenesis"/>
    <property type="evidence" value="ECO:0007669"/>
    <property type="project" value="UniProtKB-KW"/>
</dbReference>
<dbReference type="Gene3D" id="3.40.50.300">
    <property type="entry name" value="P-loop containing nucleotide triphosphate hydrolases"/>
    <property type="match status" value="2"/>
</dbReference>
<feature type="binding site" evidence="8">
    <location>
        <begin position="9"/>
        <end position="16"/>
    </location>
    <ligand>
        <name>GTP</name>
        <dbReference type="ChEBI" id="CHEBI:37565"/>
        <label>1</label>
    </ligand>
</feature>
<evidence type="ECO:0000256" key="4">
    <source>
        <dbReference type="ARBA" id="ARBA00022737"/>
    </source>
</evidence>
<evidence type="ECO:0000256" key="9">
    <source>
        <dbReference type="PROSITE-ProRule" id="PRU01049"/>
    </source>
</evidence>
<name>A0A2W1NA08_9FLAO</name>
<dbReference type="InterPro" id="IPR016484">
    <property type="entry name" value="GTPase_Der"/>
</dbReference>
<feature type="binding site" evidence="8">
    <location>
        <begin position="119"/>
        <end position="122"/>
    </location>
    <ligand>
        <name>GTP</name>
        <dbReference type="ChEBI" id="CHEBI:37565"/>
        <label>1</label>
    </ligand>
</feature>
<feature type="binding site" evidence="8">
    <location>
        <begin position="228"/>
        <end position="232"/>
    </location>
    <ligand>
        <name>GTP</name>
        <dbReference type="ChEBI" id="CHEBI:37565"/>
        <label>2</label>
    </ligand>
</feature>
<dbReference type="InterPro" id="IPR031166">
    <property type="entry name" value="G_ENGA"/>
</dbReference>
<dbReference type="GO" id="GO:0043022">
    <property type="term" value="F:ribosome binding"/>
    <property type="evidence" value="ECO:0007669"/>
    <property type="project" value="TreeGrafter"/>
</dbReference>
<evidence type="ECO:0000256" key="5">
    <source>
        <dbReference type="ARBA" id="ARBA00022741"/>
    </source>
</evidence>
<comment type="caution">
    <text evidence="12">The sequence shown here is derived from an EMBL/GenBank/DDBJ whole genome shotgun (WGS) entry which is preliminary data.</text>
</comment>
<dbReference type="InterPro" id="IPR006073">
    <property type="entry name" value="GTP-bd"/>
</dbReference>
<dbReference type="Proteomes" id="UP000249248">
    <property type="component" value="Unassembled WGS sequence"/>
</dbReference>